<gene>
    <name evidence="4" type="ORF">CXY01_01340</name>
</gene>
<feature type="transmembrane region" description="Helical" evidence="2">
    <location>
        <begin position="12"/>
        <end position="35"/>
    </location>
</feature>
<dbReference type="InterPro" id="IPR039261">
    <property type="entry name" value="FNR_nucleotide-bd"/>
</dbReference>
<reference evidence="4 5" key="1">
    <citation type="submission" date="2019-07" db="EMBL/GenBank/DDBJ databases">
        <title>Whole genome shotgun sequence of Cellulomonas xylanilytica NBRC 101102.</title>
        <authorList>
            <person name="Hosoyama A."/>
            <person name="Uohara A."/>
            <person name="Ohji S."/>
            <person name="Ichikawa N."/>
        </authorList>
    </citation>
    <scope>NUCLEOTIDE SEQUENCE [LARGE SCALE GENOMIC DNA]</scope>
    <source>
        <strain evidence="4 5">NBRC 101102</strain>
    </source>
</reference>
<evidence type="ECO:0000259" key="3">
    <source>
        <dbReference type="PROSITE" id="PS51384"/>
    </source>
</evidence>
<dbReference type="SUPFAM" id="SSF52343">
    <property type="entry name" value="Ferredoxin reductase-like, C-terminal NADP-linked domain"/>
    <property type="match status" value="1"/>
</dbReference>
<dbReference type="Gene3D" id="2.40.30.10">
    <property type="entry name" value="Translation factors"/>
    <property type="match status" value="1"/>
</dbReference>
<evidence type="ECO:0000313" key="5">
    <source>
        <dbReference type="Proteomes" id="UP000321118"/>
    </source>
</evidence>
<dbReference type="PRINTS" id="PR00410">
    <property type="entry name" value="PHEHYDRXLASE"/>
</dbReference>
<feature type="transmembrane region" description="Helical" evidence="2">
    <location>
        <begin position="228"/>
        <end position="248"/>
    </location>
</feature>
<dbReference type="PANTHER" id="PTHR47354">
    <property type="entry name" value="NADH OXIDOREDUCTASE HCR"/>
    <property type="match status" value="1"/>
</dbReference>
<dbReference type="Gene3D" id="3.40.50.80">
    <property type="entry name" value="Nucleotide-binding domain of ferredoxin-NADP reductase (FNR) module"/>
    <property type="match status" value="1"/>
</dbReference>
<feature type="transmembrane region" description="Helical" evidence="2">
    <location>
        <begin position="70"/>
        <end position="87"/>
    </location>
</feature>
<comment type="caution">
    <text evidence="4">The sequence shown here is derived from an EMBL/GenBank/DDBJ whole genome shotgun (WGS) entry which is preliminary data.</text>
</comment>
<evidence type="ECO:0000256" key="2">
    <source>
        <dbReference type="SAM" id="Phobius"/>
    </source>
</evidence>
<dbReference type="GO" id="GO:0016491">
    <property type="term" value="F:oxidoreductase activity"/>
    <property type="evidence" value="ECO:0007669"/>
    <property type="project" value="InterPro"/>
</dbReference>
<dbReference type="CDD" id="cd00322">
    <property type="entry name" value="FNR_like"/>
    <property type="match status" value="1"/>
</dbReference>
<feature type="domain" description="FAD-binding FR-type" evidence="3">
    <location>
        <begin position="269"/>
        <end position="373"/>
    </location>
</feature>
<organism evidence="4 5">
    <name type="scientific">Cellulomonas xylanilytica</name>
    <dbReference type="NCBI Taxonomy" id="233583"/>
    <lineage>
        <taxon>Bacteria</taxon>
        <taxon>Bacillati</taxon>
        <taxon>Actinomycetota</taxon>
        <taxon>Actinomycetes</taxon>
        <taxon>Micrococcales</taxon>
        <taxon>Cellulomonadaceae</taxon>
        <taxon>Cellulomonas</taxon>
    </lineage>
</organism>
<feature type="transmembrane region" description="Helical" evidence="2">
    <location>
        <begin position="197"/>
        <end position="216"/>
    </location>
</feature>
<dbReference type="OrthoDB" id="9801223at2"/>
<feature type="transmembrane region" description="Helical" evidence="2">
    <location>
        <begin position="93"/>
        <end position="112"/>
    </location>
</feature>
<evidence type="ECO:0000313" key="4">
    <source>
        <dbReference type="EMBL" id="GEK19614.1"/>
    </source>
</evidence>
<dbReference type="SUPFAM" id="SSF63380">
    <property type="entry name" value="Riboflavin synthase domain-like"/>
    <property type="match status" value="1"/>
</dbReference>
<dbReference type="InterPro" id="IPR017927">
    <property type="entry name" value="FAD-bd_FR_type"/>
</dbReference>
<dbReference type="Proteomes" id="UP000321118">
    <property type="component" value="Unassembled WGS sequence"/>
</dbReference>
<dbReference type="InterPro" id="IPR050415">
    <property type="entry name" value="MRET"/>
</dbReference>
<feature type="transmembrane region" description="Helical" evidence="2">
    <location>
        <begin position="171"/>
        <end position="191"/>
    </location>
</feature>
<protein>
    <recommendedName>
        <fullName evidence="3">FAD-binding FR-type domain-containing protein</fullName>
    </recommendedName>
</protein>
<feature type="transmembrane region" description="Helical" evidence="2">
    <location>
        <begin position="119"/>
        <end position="137"/>
    </location>
</feature>
<feature type="transmembrane region" description="Helical" evidence="2">
    <location>
        <begin position="41"/>
        <end position="58"/>
    </location>
</feature>
<keyword evidence="5" id="KW-1185">Reference proteome</keyword>
<dbReference type="PROSITE" id="PS51384">
    <property type="entry name" value="FAD_FR"/>
    <property type="match status" value="1"/>
</dbReference>
<dbReference type="InterPro" id="IPR017938">
    <property type="entry name" value="Riboflavin_synthase-like_b-brl"/>
</dbReference>
<feature type="transmembrane region" description="Helical" evidence="2">
    <location>
        <begin position="143"/>
        <end position="164"/>
    </location>
</feature>
<evidence type="ECO:0000256" key="1">
    <source>
        <dbReference type="ARBA" id="ARBA00001974"/>
    </source>
</evidence>
<comment type="cofactor">
    <cofactor evidence="1">
        <name>FAD</name>
        <dbReference type="ChEBI" id="CHEBI:57692"/>
    </cofactor>
</comment>
<dbReference type="EMBL" id="BJUB01000001">
    <property type="protein sequence ID" value="GEK19614.1"/>
    <property type="molecule type" value="Genomic_DNA"/>
</dbReference>
<keyword evidence="2" id="KW-1133">Transmembrane helix</keyword>
<proteinExistence type="predicted"/>
<dbReference type="AlphaFoldDB" id="A0A510UY55"/>
<dbReference type="PANTHER" id="PTHR47354:SF5">
    <property type="entry name" value="PROTEIN RFBI"/>
    <property type="match status" value="1"/>
</dbReference>
<name>A0A510UY55_9CELL</name>
<dbReference type="RefSeq" id="WP_146925148.1">
    <property type="nucleotide sequence ID" value="NZ_BJUB01000001.1"/>
</dbReference>
<accession>A0A510UY55</accession>
<keyword evidence="2" id="KW-0472">Membrane</keyword>
<sequence length="505" mass="52548">MSTVDTVLGRVTMYRLVTIALGGILLVALVLSVLGPVQQDPVALVVSTAVAVVVSVLAGRACGALWRTRVHTESAVITGLILALLFWPETTPTGLGIVALAAVLAALSKFVVAVRARHVLNPAAAGALAAGLLAPLFGGFGAVWWVATPALLPVVALAALAVVVRTRRLALVATYLAAALAVLLPRLVATGAAPTDALLTALQSYPLVFAAGFMLTEPLTLPPRRWQQLAEAALVGALTVVPFSLGVLYASPELALVVGNVLAFTVGQRRAVHLRVRAQRMVTPGIREVAFASDAAVRFRPGQWIELHVPHQGADARGSRRVFSLATPPDHTDGVAVAFRVTESLSSFKQALSALPEGGLVRATGVGGDFVLPKDAAVPLLLLAGGIGITPFVSQLSDLARSGARRDVVVVLLLGPGDEAPYADVLVGSGARVVVVSPQRPTALPESWVFATGPTIDATTLKETVPDAARRVAYVSGGPGMVEHSRRVLRRSGVRRIRTDAFSGY</sequence>
<keyword evidence="2" id="KW-0812">Transmembrane</keyword>